<gene>
    <name evidence="1" type="primary">Ttc5_1</name>
    <name evidence="1" type="ORF">PSIHAE_R15514</name>
</gene>
<accession>A0A7K9CLF4</accession>
<keyword evidence="2" id="KW-1185">Reference proteome</keyword>
<protein>
    <submittedName>
        <fullName evidence="1">TTC5 protein</fullName>
    </submittedName>
</protein>
<sequence>LRESLAQAEAAVRCEPSDGRNWYVLGNAYVSLFFQSGQSPEWAKRALGAYGQAVREGTGERLGGGWEATGPKLGGTGRSCGTLLQYQERFGAALDGLSRASSLAPGWEEPRRRHAQLLDYLRQLCALLADGVRARGR</sequence>
<dbReference type="OrthoDB" id="423589at2759"/>
<dbReference type="Gene3D" id="1.25.40.10">
    <property type="entry name" value="Tetratricopeptide repeat domain"/>
    <property type="match status" value="1"/>
</dbReference>
<feature type="non-terminal residue" evidence="1">
    <location>
        <position position="1"/>
    </location>
</feature>
<dbReference type="EMBL" id="VWZI01023092">
    <property type="protein sequence ID" value="NXG53454.1"/>
    <property type="molecule type" value="Genomic_DNA"/>
</dbReference>
<proteinExistence type="predicted"/>
<dbReference type="AlphaFoldDB" id="A0A7K9CLF4"/>
<evidence type="ECO:0000313" key="2">
    <source>
        <dbReference type="Proteomes" id="UP000574528"/>
    </source>
</evidence>
<dbReference type="InterPro" id="IPR011990">
    <property type="entry name" value="TPR-like_helical_dom_sf"/>
</dbReference>
<dbReference type="Proteomes" id="UP000574528">
    <property type="component" value="Unassembled WGS sequence"/>
</dbReference>
<feature type="non-terminal residue" evidence="1">
    <location>
        <position position="137"/>
    </location>
</feature>
<organism evidence="1 2">
    <name type="scientific">Psilopogon haemacephalus</name>
    <name type="common">coppersmith barbet</name>
    <dbReference type="NCBI Taxonomy" id="2585815"/>
    <lineage>
        <taxon>Eukaryota</taxon>
        <taxon>Metazoa</taxon>
        <taxon>Chordata</taxon>
        <taxon>Craniata</taxon>
        <taxon>Vertebrata</taxon>
        <taxon>Euteleostomi</taxon>
        <taxon>Archelosauria</taxon>
        <taxon>Archosauria</taxon>
        <taxon>Dinosauria</taxon>
        <taxon>Saurischia</taxon>
        <taxon>Theropoda</taxon>
        <taxon>Coelurosauria</taxon>
        <taxon>Aves</taxon>
        <taxon>Neognathae</taxon>
        <taxon>Neoaves</taxon>
        <taxon>Telluraves</taxon>
        <taxon>Coraciimorphae</taxon>
        <taxon>Piciformes</taxon>
        <taxon>Megalaimidae</taxon>
        <taxon>Psilopogon</taxon>
    </lineage>
</organism>
<evidence type="ECO:0000313" key="1">
    <source>
        <dbReference type="EMBL" id="NXG53454.1"/>
    </source>
</evidence>
<name>A0A7K9CLF4_9PICI</name>
<comment type="caution">
    <text evidence="1">The sequence shown here is derived from an EMBL/GenBank/DDBJ whole genome shotgun (WGS) entry which is preliminary data.</text>
</comment>
<reference evidence="1 2" key="1">
    <citation type="submission" date="2019-09" db="EMBL/GenBank/DDBJ databases">
        <title>Bird 10,000 Genomes (B10K) Project - Family phase.</title>
        <authorList>
            <person name="Zhang G."/>
        </authorList>
    </citation>
    <scope>NUCLEOTIDE SEQUENCE [LARGE SCALE GENOMIC DNA]</scope>
    <source>
        <strain evidence="1">B10K-DU-001-24</strain>
        <tissue evidence="1">Muscle</tissue>
    </source>
</reference>
<dbReference type="SUPFAM" id="SSF48452">
    <property type="entry name" value="TPR-like"/>
    <property type="match status" value="1"/>
</dbReference>